<dbReference type="SMART" id="SM00637">
    <property type="entry name" value="CBD_II"/>
    <property type="match status" value="1"/>
</dbReference>
<dbReference type="Gene3D" id="2.60.40.290">
    <property type="match status" value="1"/>
</dbReference>
<gene>
    <name evidence="4" type="ORF">J2S44_002102</name>
</gene>
<dbReference type="Pfam" id="PF00553">
    <property type="entry name" value="CBM_2"/>
    <property type="match status" value="1"/>
</dbReference>
<dbReference type="SUPFAM" id="SSF49384">
    <property type="entry name" value="Carbohydrate-binding domain"/>
    <property type="match status" value="1"/>
</dbReference>
<proteinExistence type="predicted"/>
<dbReference type="GO" id="GO:0005975">
    <property type="term" value="P:carbohydrate metabolic process"/>
    <property type="evidence" value="ECO:0007669"/>
    <property type="project" value="InterPro"/>
</dbReference>
<evidence type="ECO:0000256" key="1">
    <source>
        <dbReference type="SAM" id="MobiDB-lite"/>
    </source>
</evidence>
<dbReference type="EMBL" id="JAVDYC010000001">
    <property type="protein sequence ID" value="MDR7321852.1"/>
    <property type="molecule type" value="Genomic_DNA"/>
</dbReference>
<evidence type="ECO:0000256" key="2">
    <source>
        <dbReference type="SAM" id="SignalP"/>
    </source>
</evidence>
<dbReference type="Proteomes" id="UP001183629">
    <property type="component" value="Unassembled WGS sequence"/>
</dbReference>
<accession>A0AAE4CRT2</accession>
<feature type="domain" description="CBM2" evidence="3">
    <location>
        <begin position="27"/>
        <end position="135"/>
    </location>
</feature>
<dbReference type="AlphaFoldDB" id="A0AAE4CRT2"/>
<feature type="compositionally biased region" description="Pro residues" evidence="1">
    <location>
        <begin position="144"/>
        <end position="158"/>
    </location>
</feature>
<evidence type="ECO:0000313" key="4">
    <source>
        <dbReference type="EMBL" id="MDR7321852.1"/>
    </source>
</evidence>
<evidence type="ECO:0000259" key="3">
    <source>
        <dbReference type="PROSITE" id="PS51173"/>
    </source>
</evidence>
<evidence type="ECO:0000313" key="5">
    <source>
        <dbReference type="Proteomes" id="UP001183629"/>
    </source>
</evidence>
<dbReference type="Pfam" id="PF21340">
    <property type="entry name" value="Polysacc_lyase-like"/>
    <property type="match status" value="1"/>
</dbReference>
<dbReference type="GO" id="GO:0030247">
    <property type="term" value="F:polysaccharide binding"/>
    <property type="evidence" value="ECO:0007669"/>
    <property type="project" value="UniProtKB-UniRule"/>
</dbReference>
<feature type="region of interest" description="Disordered" evidence="1">
    <location>
        <begin position="131"/>
        <end position="159"/>
    </location>
</feature>
<comment type="caution">
    <text evidence="4">The sequence shown here is derived from an EMBL/GenBank/DDBJ whole genome shotgun (WGS) entry which is preliminary data.</text>
</comment>
<organism evidence="4 5">
    <name type="scientific">Catenuloplanes niger</name>
    <dbReference type="NCBI Taxonomy" id="587534"/>
    <lineage>
        <taxon>Bacteria</taxon>
        <taxon>Bacillati</taxon>
        <taxon>Actinomycetota</taxon>
        <taxon>Actinomycetes</taxon>
        <taxon>Micromonosporales</taxon>
        <taxon>Micromonosporaceae</taxon>
        <taxon>Catenuloplanes</taxon>
    </lineage>
</organism>
<keyword evidence="5" id="KW-1185">Reference proteome</keyword>
<dbReference type="InterPro" id="IPR048955">
    <property type="entry name" value="Cip1-like_core"/>
</dbReference>
<dbReference type="PROSITE" id="PS51318">
    <property type="entry name" value="TAT"/>
    <property type="match status" value="1"/>
</dbReference>
<dbReference type="InterPro" id="IPR006311">
    <property type="entry name" value="TAT_signal"/>
</dbReference>
<protein>
    <recommendedName>
        <fullName evidence="3">CBM2 domain-containing protein</fullName>
    </recommendedName>
</protein>
<dbReference type="GO" id="GO:0004553">
    <property type="term" value="F:hydrolase activity, hydrolyzing O-glycosyl compounds"/>
    <property type="evidence" value="ECO:0007669"/>
    <property type="project" value="InterPro"/>
</dbReference>
<dbReference type="InterPro" id="IPR012291">
    <property type="entry name" value="CBM2_carb-bd_dom_sf"/>
</dbReference>
<feature type="chain" id="PRO_5041922811" description="CBM2 domain-containing protein" evidence="2">
    <location>
        <begin position="31"/>
        <end position="384"/>
    </location>
</feature>
<dbReference type="PROSITE" id="PS51173">
    <property type="entry name" value="CBM2"/>
    <property type="match status" value="1"/>
</dbReference>
<dbReference type="Gene3D" id="2.60.120.200">
    <property type="match status" value="1"/>
</dbReference>
<reference evidence="4 5" key="1">
    <citation type="submission" date="2023-07" db="EMBL/GenBank/DDBJ databases">
        <title>Sequencing the genomes of 1000 actinobacteria strains.</title>
        <authorList>
            <person name="Klenk H.-P."/>
        </authorList>
    </citation>
    <scope>NUCLEOTIDE SEQUENCE [LARGE SCALE GENOMIC DNA]</scope>
    <source>
        <strain evidence="4 5">DSM 44711</strain>
    </source>
</reference>
<dbReference type="InterPro" id="IPR001919">
    <property type="entry name" value="CBD2"/>
</dbReference>
<keyword evidence="2" id="KW-0732">Signal</keyword>
<feature type="signal peptide" evidence="2">
    <location>
        <begin position="1"/>
        <end position="30"/>
    </location>
</feature>
<dbReference type="RefSeq" id="WP_310411289.1">
    <property type="nucleotide sequence ID" value="NZ_JAVDYC010000001.1"/>
</dbReference>
<name>A0AAE4CRT2_9ACTN</name>
<dbReference type="InterPro" id="IPR008965">
    <property type="entry name" value="CBM2/CBM3_carb-bd_dom_sf"/>
</dbReference>
<sequence length="384" mass="39210">MPSARHLLVGLTAALVAVTAGWALPTVAGAAEGCRVDYAANQWTGGFTATVRVSPGSTAVSGWTVTWTYPGDSTITSAWNAQVTQSGRTVTAVNVGWNGGIPASGTAEFGVQGTFAADNAAPAGFTLNGVPCNGDPAPSGTPASPTPTLSPSPTPPATPGAGCGTAVLCDDFESQAGGVPSGAWAVSAQDCSGTGAATVDTSVARSGTRSIRVAGAAGYCNHVFVRTTAAPGARFGRFYVRHTTPLPAAHVTFLAMRDTNDGGDLRMGGQNAALQWNRQSDDATLPEQSPAGVALSRPLPVNVWTCVEFEVDGAAGTLTTWVDGAAVTGLRVDGVPTPDVDRQWLVKTWRPALTDLRLGWESYGDGADTLWYDDVALGATRIGC</sequence>